<dbReference type="Proteomes" id="UP001642540">
    <property type="component" value="Unassembled WGS sequence"/>
</dbReference>
<dbReference type="Gene3D" id="2.40.70.10">
    <property type="entry name" value="Acid Proteases"/>
    <property type="match status" value="1"/>
</dbReference>
<dbReference type="EMBL" id="CAXLJM020000058">
    <property type="protein sequence ID" value="CAL8119144.1"/>
    <property type="molecule type" value="Genomic_DNA"/>
</dbReference>
<protein>
    <submittedName>
        <fullName evidence="2">Uncharacterized protein</fullName>
    </submittedName>
</protein>
<evidence type="ECO:0000256" key="1">
    <source>
        <dbReference type="SAM" id="MobiDB-lite"/>
    </source>
</evidence>
<organism evidence="2 3">
    <name type="scientific">Orchesella dallaii</name>
    <dbReference type="NCBI Taxonomy" id="48710"/>
    <lineage>
        <taxon>Eukaryota</taxon>
        <taxon>Metazoa</taxon>
        <taxon>Ecdysozoa</taxon>
        <taxon>Arthropoda</taxon>
        <taxon>Hexapoda</taxon>
        <taxon>Collembola</taxon>
        <taxon>Entomobryomorpha</taxon>
        <taxon>Entomobryoidea</taxon>
        <taxon>Orchesellidae</taxon>
        <taxon>Orchesellinae</taxon>
        <taxon>Orchesella</taxon>
    </lineage>
</organism>
<dbReference type="InterPro" id="IPR021109">
    <property type="entry name" value="Peptidase_aspartic_dom_sf"/>
</dbReference>
<reference evidence="2 3" key="1">
    <citation type="submission" date="2024-08" db="EMBL/GenBank/DDBJ databases">
        <authorList>
            <person name="Cucini C."/>
            <person name="Frati F."/>
        </authorList>
    </citation>
    <scope>NUCLEOTIDE SEQUENCE [LARGE SCALE GENOMIC DNA]</scope>
</reference>
<accession>A0ABP1R3Q7</accession>
<gene>
    <name evidence="2" type="ORF">ODALV1_LOCUS18413</name>
</gene>
<comment type="caution">
    <text evidence="2">The sequence shown here is derived from an EMBL/GenBank/DDBJ whole genome shotgun (WGS) entry which is preliminary data.</text>
</comment>
<dbReference type="CDD" id="cd00303">
    <property type="entry name" value="retropepsin_like"/>
    <property type="match status" value="1"/>
</dbReference>
<evidence type="ECO:0000313" key="3">
    <source>
        <dbReference type="Proteomes" id="UP001642540"/>
    </source>
</evidence>
<evidence type="ECO:0000313" key="2">
    <source>
        <dbReference type="EMBL" id="CAL8119144.1"/>
    </source>
</evidence>
<keyword evidence="3" id="KW-1185">Reference proteome</keyword>
<sequence>MAVTDGYQNQQPPQPQNYPANNTENSQQQSNGYEEQTDPQYEEYYQQSSDNQMYNQFQNNQNQQSNPLNSQKGSWRSYGSTYSLITSKLVKNLGLEIDYNSLIQLKCANSTNMKSIGTADIEIQLGRSLISHKFHVMSDSALAQPCIIGSDIIRKYGIVPNQQKGYFYFNHDSRTHYPLHSSEGLMIFMVNERKSTDFPNDSMERRIEKLLAQFPEVTRLDGSIGVPPALLVLGRNIPLPIDRKLRGDIDASPSEIVKTIVSTIPKSLVEILNHVKDKIRRRHQLNKYYFDKKRKEITFNVGDKVLVLNHQLSNAPNHISKTFLPLYHGPFEILKKINDSYIIKMPKKFNPKRHVSDLRPFVESKTQNDDDIGEESSEQNTQPGPKLRAKKPVDYREKDLRRK</sequence>
<feature type="compositionally biased region" description="Basic and acidic residues" evidence="1">
    <location>
        <begin position="391"/>
        <end position="403"/>
    </location>
</feature>
<proteinExistence type="predicted"/>
<feature type="compositionally biased region" description="Low complexity" evidence="1">
    <location>
        <begin position="7"/>
        <end position="22"/>
    </location>
</feature>
<name>A0ABP1R3Q7_9HEXA</name>
<feature type="compositionally biased region" description="Basic and acidic residues" evidence="1">
    <location>
        <begin position="354"/>
        <end position="368"/>
    </location>
</feature>
<feature type="region of interest" description="Disordered" evidence="1">
    <location>
        <begin position="1"/>
        <end position="45"/>
    </location>
</feature>
<feature type="compositionally biased region" description="Polar residues" evidence="1">
    <location>
        <begin position="23"/>
        <end position="34"/>
    </location>
</feature>
<feature type="region of interest" description="Disordered" evidence="1">
    <location>
        <begin position="354"/>
        <end position="403"/>
    </location>
</feature>